<organism evidence="2 3">
    <name type="scientific">Bosea psychrotolerans</name>
    <dbReference type="NCBI Taxonomy" id="1871628"/>
    <lineage>
        <taxon>Bacteria</taxon>
        <taxon>Pseudomonadati</taxon>
        <taxon>Pseudomonadota</taxon>
        <taxon>Alphaproteobacteria</taxon>
        <taxon>Hyphomicrobiales</taxon>
        <taxon>Boseaceae</taxon>
        <taxon>Bosea</taxon>
    </lineage>
</organism>
<dbReference type="EMBL" id="PQFZ01000017">
    <property type="protein sequence ID" value="POR47819.1"/>
    <property type="molecule type" value="Genomic_DNA"/>
</dbReference>
<evidence type="ECO:0000313" key="2">
    <source>
        <dbReference type="EMBL" id="POR47819.1"/>
    </source>
</evidence>
<evidence type="ECO:0000313" key="3">
    <source>
        <dbReference type="Proteomes" id="UP000236919"/>
    </source>
</evidence>
<sequence length="381" mass="40240">MSDQGYRPRAVRLRSRARLRRKVLLQLAFVAATTALGFLAMDGSQDRPATHEAARSVLTAAASLQNTETARVYRDLLNSEFKLGPAPTTLGGSAPLDAGFHVNAPLQTASLAPAILPPPAVSASASIVPRDVDTTGSIAPTALPSAGSVTEILKTPAAPRLVPGAPLPIARPSALKLPESREPPAIVLRQPAHRPKVAAAPAQAPDNRSFFEKFFGVPPQPAGPALAYAAPEDDVVDRSRGRRLSPGTAPAISAAQATAIYDISARTVYMPNGDRLEAHSGLGDKLDDPRFAHVRMQGVTPPHTYDLTEREALFHGVRALRLNPVGGSGAIHGRAGLLTHTYLLGPNGDSNGCVSFKDYDKFLQAYLRGEVKRLVVVAGRS</sequence>
<proteinExistence type="predicted"/>
<comment type="caution">
    <text evidence="2">The sequence shown here is derived from an EMBL/GenBank/DDBJ whole genome shotgun (WGS) entry which is preliminary data.</text>
</comment>
<name>A0A2S4LZP6_9HYPH</name>
<reference evidence="2 3" key="1">
    <citation type="submission" date="2018-01" db="EMBL/GenBank/DDBJ databases">
        <title>Genomic Encyclopedia of Type Strains, Phase III (KMG-III): the genomes of soil and plant-associated and newly described type strains.</title>
        <authorList>
            <person name="Whitman W."/>
        </authorList>
    </citation>
    <scope>NUCLEOTIDE SEQUENCE [LARGE SCALE GENOMIC DNA]</scope>
    <source>
        <strain evidence="2 3">1131</strain>
    </source>
</reference>
<dbReference type="Pfam" id="PF10908">
    <property type="entry name" value="Tlde1_dom"/>
    <property type="match status" value="1"/>
</dbReference>
<dbReference type="InterPro" id="IPR021225">
    <property type="entry name" value="Tlde1_dom"/>
</dbReference>
<feature type="domain" description="Tlde1" evidence="1">
    <location>
        <begin position="275"/>
        <end position="379"/>
    </location>
</feature>
<protein>
    <submittedName>
        <fullName evidence="2">Uncharacterized protein DUF2778</fullName>
    </submittedName>
</protein>
<dbReference type="AlphaFoldDB" id="A0A2S4LZP6"/>
<gene>
    <name evidence="2" type="ORF">CYD53_11784</name>
</gene>
<accession>A0A2S4LZP6</accession>
<keyword evidence="3" id="KW-1185">Reference proteome</keyword>
<dbReference type="Proteomes" id="UP000236919">
    <property type="component" value="Unassembled WGS sequence"/>
</dbReference>
<evidence type="ECO:0000259" key="1">
    <source>
        <dbReference type="Pfam" id="PF10908"/>
    </source>
</evidence>